<evidence type="ECO:0000256" key="1">
    <source>
        <dbReference type="SAM" id="Phobius"/>
    </source>
</evidence>
<reference evidence="2 3" key="1">
    <citation type="submission" date="2024-08" db="EMBL/GenBank/DDBJ databases">
        <title>Tateyamaria sp. nov., isolated from marine algae.</title>
        <authorList>
            <person name="Choi B.J."/>
            <person name="Kim J.M."/>
            <person name="Lee J.K."/>
            <person name="Choi D.G."/>
            <person name="Bayburt H."/>
            <person name="Baek J.H."/>
            <person name="Han D.M."/>
            <person name="Jeon C.O."/>
        </authorList>
    </citation>
    <scope>NUCLEOTIDE SEQUENCE [LARGE SCALE GENOMIC DNA]</scope>
    <source>
        <strain evidence="2 3">KMU-156</strain>
    </source>
</reference>
<feature type="transmembrane region" description="Helical" evidence="1">
    <location>
        <begin position="33"/>
        <end position="53"/>
    </location>
</feature>
<organism evidence="2 3">
    <name type="scientific">Tateyamaria armeniaca</name>
    <dbReference type="NCBI Taxonomy" id="2518930"/>
    <lineage>
        <taxon>Bacteria</taxon>
        <taxon>Pseudomonadati</taxon>
        <taxon>Pseudomonadota</taxon>
        <taxon>Alphaproteobacteria</taxon>
        <taxon>Rhodobacterales</taxon>
        <taxon>Roseobacteraceae</taxon>
        <taxon>Tateyamaria</taxon>
    </lineage>
</organism>
<feature type="transmembrane region" description="Helical" evidence="1">
    <location>
        <begin position="98"/>
        <end position="115"/>
    </location>
</feature>
<gene>
    <name evidence="2" type="ORF">ACERZ8_07945</name>
</gene>
<comment type="caution">
    <text evidence="2">The sequence shown here is derived from an EMBL/GenBank/DDBJ whole genome shotgun (WGS) entry which is preliminary data.</text>
</comment>
<evidence type="ECO:0000313" key="3">
    <source>
        <dbReference type="Proteomes" id="UP001627408"/>
    </source>
</evidence>
<accession>A0ABW8URQ2</accession>
<dbReference type="EMBL" id="JBHDIY010000002">
    <property type="protein sequence ID" value="MFL4469800.1"/>
    <property type="molecule type" value="Genomic_DNA"/>
</dbReference>
<dbReference type="RefSeq" id="WP_407591703.1">
    <property type="nucleotide sequence ID" value="NZ_JBHDIY010000002.1"/>
</dbReference>
<keyword evidence="1" id="KW-0812">Transmembrane</keyword>
<keyword evidence="3" id="KW-1185">Reference proteome</keyword>
<proteinExistence type="predicted"/>
<protein>
    <submittedName>
        <fullName evidence="2">Uncharacterized protein</fullName>
    </submittedName>
</protein>
<keyword evidence="1" id="KW-0472">Membrane</keyword>
<name>A0ABW8URQ2_9RHOB</name>
<dbReference type="Proteomes" id="UP001627408">
    <property type="component" value="Unassembled WGS sequence"/>
</dbReference>
<sequence>MIVVLVPGIACAEVCDKERPDWDGDQVTALSEAMTLFATPFGLLLLAFTVLALRFRHQWMGLAAVLGWTAFITLITMADPTGLRADAMVEGCIGSPTLFIVAVAAICIGTVFYTMPHKADE</sequence>
<keyword evidence="1" id="KW-1133">Transmembrane helix</keyword>
<evidence type="ECO:0000313" key="2">
    <source>
        <dbReference type="EMBL" id="MFL4469800.1"/>
    </source>
</evidence>
<feature type="transmembrane region" description="Helical" evidence="1">
    <location>
        <begin position="60"/>
        <end position="78"/>
    </location>
</feature>